<evidence type="ECO:0000256" key="1">
    <source>
        <dbReference type="ARBA" id="ARBA00009083"/>
    </source>
</evidence>
<feature type="transmembrane region" description="Helical" evidence="4">
    <location>
        <begin position="111"/>
        <end position="135"/>
    </location>
</feature>
<feature type="transmembrane region" description="Helical" evidence="4">
    <location>
        <begin position="50"/>
        <end position="69"/>
    </location>
</feature>
<dbReference type="GO" id="GO:0002181">
    <property type="term" value="P:cytoplasmic translation"/>
    <property type="evidence" value="ECO:0007669"/>
    <property type="project" value="TreeGrafter"/>
</dbReference>
<reference evidence="5" key="1">
    <citation type="submission" date="2020-08" db="EMBL/GenBank/DDBJ databases">
        <title>Plant Genome Project.</title>
        <authorList>
            <person name="Zhang R.-G."/>
        </authorList>
    </citation>
    <scope>NUCLEOTIDE SEQUENCE</scope>
    <source>
        <strain evidence="5">WSP0</strain>
        <tissue evidence="5">Leaf</tissue>
    </source>
</reference>
<keyword evidence="4" id="KW-0812">Transmembrane</keyword>
<dbReference type="Pfam" id="PF00253">
    <property type="entry name" value="Ribosomal_S14"/>
    <property type="match status" value="1"/>
</dbReference>
<dbReference type="InterPro" id="IPR023676">
    <property type="entry name" value="Ribosomal_uS14_arc"/>
</dbReference>
<evidence type="ECO:0008006" key="7">
    <source>
        <dbReference type="Google" id="ProtNLM"/>
    </source>
</evidence>
<keyword evidence="4" id="KW-0472">Membrane</keyword>
<comment type="similarity">
    <text evidence="1">Belongs to the universal ribosomal protein uS14 family.</text>
</comment>
<evidence type="ECO:0000256" key="3">
    <source>
        <dbReference type="ARBA" id="ARBA00023274"/>
    </source>
</evidence>
<organism evidence="5 6">
    <name type="scientific">Rhododendron griersonianum</name>
    <dbReference type="NCBI Taxonomy" id="479676"/>
    <lineage>
        <taxon>Eukaryota</taxon>
        <taxon>Viridiplantae</taxon>
        <taxon>Streptophyta</taxon>
        <taxon>Embryophyta</taxon>
        <taxon>Tracheophyta</taxon>
        <taxon>Spermatophyta</taxon>
        <taxon>Magnoliopsida</taxon>
        <taxon>eudicotyledons</taxon>
        <taxon>Gunneridae</taxon>
        <taxon>Pentapetalae</taxon>
        <taxon>asterids</taxon>
        <taxon>Ericales</taxon>
        <taxon>Ericaceae</taxon>
        <taxon>Ericoideae</taxon>
        <taxon>Rhodoreae</taxon>
        <taxon>Rhododendron</taxon>
    </lineage>
</organism>
<dbReference type="EMBL" id="JACTNZ010000005">
    <property type="protein sequence ID" value="KAG5548234.1"/>
    <property type="molecule type" value="Genomic_DNA"/>
</dbReference>
<proteinExistence type="inferred from homology"/>
<dbReference type="PANTHER" id="PTHR12010:SF22">
    <property type="entry name" value="SMALL RIBOSOMAL SUBUNIT PROTEIN US14Z_US14Y_US14X"/>
    <property type="match status" value="1"/>
</dbReference>
<dbReference type="GO" id="GO:0022627">
    <property type="term" value="C:cytosolic small ribosomal subunit"/>
    <property type="evidence" value="ECO:0007669"/>
    <property type="project" value="TreeGrafter"/>
</dbReference>
<keyword evidence="2" id="KW-0689">Ribosomal protein</keyword>
<dbReference type="InterPro" id="IPR039744">
    <property type="entry name" value="RIbosomal_uS14_euk_arc"/>
</dbReference>
<dbReference type="InterPro" id="IPR043140">
    <property type="entry name" value="Ribosomal_uS14_sf"/>
</dbReference>
<gene>
    <name evidence="5" type="ORF">RHGRI_013813</name>
</gene>
<dbReference type="FunFam" id="4.10.830.10:FF:000002">
    <property type="entry name" value="40S ribosomal protein S29"/>
    <property type="match status" value="1"/>
</dbReference>
<keyword evidence="6" id="KW-1185">Reference proteome</keyword>
<evidence type="ECO:0000313" key="5">
    <source>
        <dbReference type="EMBL" id="KAG5548234.1"/>
    </source>
</evidence>
<evidence type="ECO:0000256" key="2">
    <source>
        <dbReference type="ARBA" id="ARBA00022980"/>
    </source>
</evidence>
<dbReference type="AlphaFoldDB" id="A0AAV6K7E3"/>
<dbReference type="GO" id="GO:0008270">
    <property type="term" value="F:zinc ion binding"/>
    <property type="evidence" value="ECO:0007669"/>
    <property type="project" value="InterPro"/>
</dbReference>
<keyword evidence="3" id="KW-0687">Ribonucleoprotein</keyword>
<keyword evidence="4" id="KW-1133">Transmembrane helix</keyword>
<dbReference type="NCBIfam" id="NF004424">
    <property type="entry name" value="PRK05766.1"/>
    <property type="match status" value="1"/>
</dbReference>
<comment type="caution">
    <text evidence="5">The sequence shown here is derived from an EMBL/GenBank/DDBJ whole genome shotgun (WGS) entry which is preliminary data.</text>
</comment>
<dbReference type="Gene3D" id="4.10.830.10">
    <property type="entry name" value="30s Ribosomal Protein S14, Chain N"/>
    <property type="match status" value="1"/>
</dbReference>
<dbReference type="InterPro" id="IPR001209">
    <property type="entry name" value="Ribosomal_uS14"/>
</dbReference>
<dbReference type="PANTHER" id="PTHR12010">
    <property type="entry name" value="40S RIBOSOMAL PROTEIN S29"/>
    <property type="match status" value="1"/>
</dbReference>
<dbReference type="HAMAP" id="MF_01364_A">
    <property type="entry name" value="Ribosomal_uS14_2_A"/>
    <property type="match status" value="1"/>
</dbReference>
<dbReference type="GO" id="GO:0003735">
    <property type="term" value="F:structural constituent of ribosome"/>
    <property type="evidence" value="ECO:0007669"/>
    <property type="project" value="InterPro"/>
</dbReference>
<evidence type="ECO:0000313" key="6">
    <source>
        <dbReference type="Proteomes" id="UP000823749"/>
    </source>
</evidence>
<evidence type="ECO:0000256" key="4">
    <source>
        <dbReference type="SAM" id="Phobius"/>
    </source>
</evidence>
<dbReference type="Proteomes" id="UP000823749">
    <property type="component" value="Chromosome 5"/>
</dbReference>
<protein>
    <recommendedName>
        <fullName evidence="7">40S ribosomal protein S29</fullName>
    </recommendedName>
</protein>
<sequence>MGHSNIWNAHPKNYGPGSRTCRVCGNPHGIIRKYGLMCCRQCFRSNAKEIGFIKFFVTFCSFNVHYFILWGEYSLSLLLFAVSLKDFAGSTRIEGFAQAYAGFFVFKRFKYLSGCFCHVSLLLQTFTLGLTFLVLV</sequence>
<name>A0AAV6K7E3_9ERIC</name>
<accession>A0AAV6K7E3</accession>
<dbReference type="GO" id="GO:0003723">
    <property type="term" value="F:RNA binding"/>
    <property type="evidence" value="ECO:0007669"/>
    <property type="project" value="InterPro"/>
</dbReference>